<keyword evidence="3" id="KW-1185">Reference proteome</keyword>
<reference evidence="2 3" key="2">
    <citation type="journal article" date="2017" name="Nature">
        <title>The Apostasia genome and the evolution of orchids.</title>
        <authorList>
            <person name="Zhang G.Q."/>
            <person name="Liu K.W."/>
            <person name="Li Z."/>
            <person name="Lohaus R."/>
            <person name="Hsiao Y.Y."/>
            <person name="Niu S.C."/>
            <person name="Wang J.Y."/>
            <person name="Lin Y.C."/>
            <person name="Xu Q."/>
            <person name="Chen L.J."/>
            <person name="Yoshida K."/>
            <person name="Fujiwara S."/>
            <person name="Wang Z.W."/>
            <person name="Zhang Y.Q."/>
            <person name="Mitsuda N."/>
            <person name="Wang M."/>
            <person name="Liu G.H."/>
            <person name="Pecoraro L."/>
            <person name="Huang H.X."/>
            <person name="Xiao X.J."/>
            <person name="Lin M."/>
            <person name="Wu X.Y."/>
            <person name="Wu W.L."/>
            <person name="Chen Y.Y."/>
            <person name="Chang S.B."/>
            <person name="Sakamoto S."/>
            <person name="Ohme-Takagi M."/>
            <person name="Yagi M."/>
            <person name="Zeng S.J."/>
            <person name="Shen C.Y."/>
            <person name="Yeh C.M."/>
            <person name="Luo Y.B."/>
            <person name="Tsai W.C."/>
            <person name="Van de Peer Y."/>
            <person name="Liu Z.J."/>
        </authorList>
    </citation>
    <scope>NUCLEOTIDE SEQUENCE [LARGE SCALE GENOMIC DNA]</scope>
    <source>
        <tissue evidence="2">The whole plant</tissue>
    </source>
</reference>
<organism evidence="2 3">
    <name type="scientific">Dendrobium catenatum</name>
    <dbReference type="NCBI Taxonomy" id="906689"/>
    <lineage>
        <taxon>Eukaryota</taxon>
        <taxon>Viridiplantae</taxon>
        <taxon>Streptophyta</taxon>
        <taxon>Embryophyta</taxon>
        <taxon>Tracheophyta</taxon>
        <taxon>Spermatophyta</taxon>
        <taxon>Magnoliopsida</taxon>
        <taxon>Liliopsida</taxon>
        <taxon>Asparagales</taxon>
        <taxon>Orchidaceae</taxon>
        <taxon>Epidendroideae</taxon>
        <taxon>Malaxideae</taxon>
        <taxon>Dendrobiinae</taxon>
        <taxon>Dendrobium</taxon>
    </lineage>
</organism>
<evidence type="ECO:0000313" key="2">
    <source>
        <dbReference type="EMBL" id="PKU85437.1"/>
    </source>
</evidence>
<accession>A0A2I0XBY0</accession>
<proteinExistence type="predicted"/>
<gene>
    <name evidence="2" type="ORF">MA16_Dca003176</name>
</gene>
<feature type="compositionally biased region" description="Basic and acidic residues" evidence="1">
    <location>
        <begin position="316"/>
        <end position="332"/>
    </location>
</feature>
<dbReference type="PROSITE" id="PS51257">
    <property type="entry name" value="PROKAR_LIPOPROTEIN"/>
    <property type="match status" value="1"/>
</dbReference>
<name>A0A2I0XBY0_9ASPA</name>
<feature type="region of interest" description="Disordered" evidence="1">
    <location>
        <begin position="307"/>
        <end position="332"/>
    </location>
</feature>
<reference evidence="2 3" key="1">
    <citation type="journal article" date="2016" name="Sci. Rep.">
        <title>The Dendrobium catenatum Lindl. genome sequence provides insights into polysaccharide synthase, floral development and adaptive evolution.</title>
        <authorList>
            <person name="Zhang G.Q."/>
            <person name="Xu Q."/>
            <person name="Bian C."/>
            <person name="Tsai W.C."/>
            <person name="Yeh C.M."/>
            <person name="Liu K.W."/>
            <person name="Yoshida K."/>
            <person name="Zhang L.S."/>
            <person name="Chang S.B."/>
            <person name="Chen F."/>
            <person name="Shi Y."/>
            <person name="Su Y.Y."/>
            <person name="Zhang Y.Q."/>
            <person name="Chen L.J."/>
            <person name="Yin Y."/>
            <person name="Lin M."/>
            <person name="Huang H."/>
            <person name="Deng H."/>
            <person name="Wang Z.W."/>
            <person name="Zhu S.L."/>
            <person name="Zhao X."/>
            <person name="Deng C."/>
            <person name="Niu S.C."/>
            <person name="Huang J."/>
            <person name="Wang M."/>
            <person name="Liu G.H."/>
            <person name="Yang H.J."/>
            <person name="Xiao X.J."/>
            <person name="Hsiao Y.Y."/>
            <person name="Wu W.L."/>
            <person name="Chen Y.Y."/>
            <person name="Mitsuda N."/>
            <person name="Ohme-Takagi M."/>
            <person name="Luo Y.B."/>
            <person name="Van de Peer Y."/>
            <person name="Liu Z.J."/>
        </authorList>
    </citation>
    <scope>NUCLEOTIDE SEQUENCE [LARGE SCALE GENOMIC DNA]</scope>
    <source>
        <tissue evidence="2">The whole plant</tissue>
    </source>
</reference>
<evidence type="ECO:0000313" key="3">
    <source>
        <dbReference type="Proteomes" id="UP000233837"/>
    </source>
</evidence>
<sequence length="462" mass="49762">MFRGSSRPTGASPPPLSWISGLFSSCFWCFFYCFYRFLSGGAGMAPNKLRDPGFLGGFSYSRSFLEALVGTSSSSSYPYFRTSTFRGLPSLWISDQEIKDLATPFQFSLVGFFPSKRPSLDSIRNFFYNLKLNGDISVTLLDPSHILIKLANDLDNFVVVVLSPGASPLLPPVQELGSSPAPLSGNSSIGLVSVDKGTVIVSTGKIFEDGIGGDLPSIQVPRACTSAGGGLSCAVISCPALFEVGALSAPCLLSTIAKPYVVIEASGEYGIPNDLSPGSLLPCNLDGASFHLVVVGEDVRMQIDWLQASSDSSSEDSGKEEPGEDFALRNDRPVVSVTSRGRGNVGIHISIISNEGLKAHLDSSLHDTCVNQSDWLNEHLSSHDKGERDELEVAEEEFDVVFKLNVNHTVEKTFSHGGANTGGVNPKEMVRAWHLGGSRKLVLNTKHGWLLRLLHCLISLHY</sequence>
<evidence type="ECO:0000256" key="1">
    <source>
        <dbReference type="SAM" id="MobiDB-lite"/>
    </source>
</evidence>
<dbReference type="EMBL" id="KZ501977">
    <property type="protein sequence ID" value="PKU85437.1"/>
    <property type="molecule type" value="Genomic_DNA"/>
</dbReference>
<protein>
    <submittedName>
        <fullName evidence="2">Uncharacterized protein</fullName>
    </submittedName>
</protein>
<dbReference type="AlphaFoldDB" id="A0A2I0XBY0"/>
<dbReference type="Proteomes" id="UP000233837">
    <property type="component" value="Unassembled WGS sequence"/>
</dbReference>